<organism evidence="2 3">
    <name type="scientific">Oryzias sinensis</name>
    <name type="common">Chinese medaka</name>
    <dbReference type="NCBI Taxonomy" id="183150"/>
    <lineage>
        <taxon>Eukaryota</taxon>
        <taxon>Metazoa</taxon>
        <taxon>Chordata</taxon>
        <taxon>Craniata</taxon>
        <taxon>Vertebrata</taxon>
        <taxon>Euteleostomi</taxon>
        <taxon>Actinopterygii</taxon>
        <taxon>Neopterygii</taxon>
        <taxon>Teleostei</taxon>
        <taxon>Neoteleostei</taxon>
        <taxon>Acanthomorphata</taxon>
        <taxon>Ovalentaria</taxon>
        <taxon>Atherinomorphae</taxon>
        <taxon>Beloniformes</taxon>
        <taxon>Adrianichthyidae</taxon>
        <taxon>Oryziinae</taxon>
        <taxon>Oryzias</taxon>
    </lineage>
</organism>
<dbReference type="InterPro" id="IPR001394">
    <property type="entry name" value="Peptidase_C19_UCH"/>
</dbReference>
<dbReference type="Proteomes" id="UP000694383">
    <property type="component" value="Unplaced"/>
</dbReference>
<dbReference type="InterPro" id="IPR038765">
    <property type="entry name" value="Papain-like_cys_pep_sf"/>
</dbReference>
<dbReference type="PROSITE" id="PS00973">
    <property type="entry name" value="USP_2"/>
    <property type="match status" value="1"/>
</dbReference>
<dbReference type="SUPFAM" id="SSF54001">
    <property type="entry name" value="Cysteine proteinases"/>
    <property type="match status" value="1"/>
</dbReference>
<dbReference type="PANTHER" id="PTHR24006:SF899">
    <property type="entry name" value="UBIQUITIN CARBOXYL-TERMINAL HYDROLASE"/>
    <property type="match status" value="1"/>
</dbReference>
<dbReference type="Ensembl" id="ENSOSIT00000026618.1">
    <property type="protein sequence ID" value="ENSOSIP00000025231.1"/>
    <property type="gene ID" value="ENSOSIG00000013226.1"/>
</dbReference>
<sequence length="306" mass="35894">MFAAWSSDPEVRYHGLMNLGQTCYLNSVLQVLFMTEDFRGAVNSHSNTEFIDYRLKDLFNHLVKGNSDAFEMMNALDIDTVDEQRDAAEYLQKIIRLTSPEAAKIFHGELTNRRICCSCDTETDTDEPFWILPLSLVDSCSELYSVEDGIREFFKASFFTGEDQMYCEHCDSKVDAYTKYVVKHHPEVLILLLKRFDFSYKYMTYMKINDVVDVPTVLEMPENQPYELYAVVDHFGDLRGGHYCSRIRSQVDSRWYEFNDTWVTQVRHQKCCVFFTQIHILKTMMQIIDKSLFVIFIRLIPIYTGM</sequence>
<dbReference type="GO" id="GO:0005634">
    <property type="term" value="C:nucleus"/>
    <property type="evidence" value="ECO:0007669"/>
    <property type="project" value="TreeGrafter"/>
</dbReference>
<evidence type="ECO:0000259" key="1">
    <source>
        <dbReference type="PROSITE" id="PS50235"/>
    </source>
</evidence>
<feature type="domain" description="USP" evidence="1">
    <location>
        <begin position="14"/>
        <end position="300"/>
    </location>
</feature>
<proteinExistence type="predicted"/>
<dbReference type="PROSITE" id="PS50235">
    <property type="entry name" value="USP_3"/>
    <property type="match status" value="1"/>
</dbReference>
<dbReference type="PANTHER" id="PTHR24006">
    <property type="entry name" value="UBIQUITIN CARBOXYL-TERMINAL HYDROLASE"/>
    <property type="match status" value="1"/>
</dbReference>
<dbReference type="InterPro" id="IPR028889">
    <property type="entry name" value="USP"/>
</dbReference>
<dbReference type="GO" id="GO:0004843">
    <property type="term" value="F:cysteine-type deubiquitinase activity"/>
    <property type="evidence" value="ECO:0007669"/>
    <property type="project" value="InterPro"/>
</dbReference>
<reference evidence="2" key="1">
    <citation type="submission" date="2025-08" db="UniProtKB">
        <authorList>
            <consortium name="Ensembl"/>
        </authorList>
    </citation>
    <scope>IDENTIFICATION</scope>
</reference>
<dbReference type="PROSITE" id="PS00972">
    <property type="entry name" value="USP_1"/>
    <property type="match status" value="1"/>
</dbReference>
<dbReference type="InterPro" id="IPR050164">
    <property type="entry name" value="Peptidase_C19"/>
</dbReference>
<protein>
    <recommendedName>
        <fullName evidence="1">USP domain-containing protein</fullName>
    </recommendedName>
</protein>
<dbReference type="Pfam" id="PF00443">
    <property type="entry name" value="UCH"/>
    <property type="match status" value="1"/>
</dbReference>
<evidence type="ECO:0000313" key="3">
    <source>
        <dbReference type="Proteomes" id="UP000694383"/>
    </source>
</evidence>
<name>A0A8C8DRL6_9TELE</name>
<dbReference type="InterPro" id="IPR018200">
    <property type="entry name" value="USP_CS"/>
</dbReference>
<dbReference type="GO" id="GO:0016579">
    <property type="term" value="P:protein deubiquitination"/>
    <property type="evidence" value="ECO:0007669"/>
    <property type="project" value="InterPro"/>
</dbReference>
<dbReference type="Gene3D" id="3.90.70.10">
    <property type="entry name" value="Cysteine proteinases"/>
    <property type="match status" value="1"/>
</dbReference>
<dbReference type="AlphaFoldDB" id="A0A8C8DRL6"/>
<dbReference type="GO" id="GO:0005829">
    <property type="term" value="C:cytosol"/>
    <property type="evidence" value="ECO:0007669"/>
    <property type="project" value="TreeGrafter"/>
</dbReference>
<keyword evidence="3" id="KW-1185">Reference proteome</keyword>
<evidence type="ECO:0000313" key="2">
    <source>
        <dbReference type="Ensembl" id="ENSOSIP00000025231.1"/>
    </source>
</evidence>
<dbReference type="GeneTree" id="ENSGT00940000174852"/>
<accession>A0A8C8DRL6</accession>
<reference evidence="2" key="2">
    <citation type="submission" date="2025-09" db="UniProtKB">
        <authorList>
            <consortium name="Ensembl"/>
        </authorList>
    </citation>
    <scope>IDENTIFICATION</scope>
</reference>